<evidence type="ECO:0000256" key="2">
    <source>
        <dbReference type="ARBA" id="ARBA00023163"/>
    </source>
</evidence>
<dbReference type="PROSITE" id="PS50985">
    <property type="entry name" value="GRAS"/>
    <property type="match status" value="1"/>
</dbReference>
<organism evidence="3 4">
    <name type="scientific">Ceratodon purpureus</name>
    <name type="common">Fire moss</name>
    <name type="synonym">Dicranum purpureum</name>
    <dbReference type="NCBI Taxonomy" id="3225"/>
    <lineage>
        <taxon>Eukaryota</taxon>
        <taxon>Viridiplantae</taxon>
        <taxon>Streptophyta</taxon>
        <taxon>Embryophyta</taxon>
        <taxon>Bryophyta</taxon>
        <taxon>Bryophytina</taxon>
        <taxon>Bryopsida</taxon>
        <taxon>Dicranidae</taxon>
        <taxon>Pseudoditrichales</taxon>
        <taxon>Ditrichaceae</taxon>
        <taxon>Ceratodon</taxon>
    </lineage>
</organism>
<comment type="caution">
    <text evidence="3">The sequence shown here is derived from an EMBL/GenBank/DDBJ whole genome shotgun (WGS) entry which is preliminary data.</text>
</comment>
<gene>
    <name evidence="3" type="ORF">KC19_VG128400</name>
</gene>
<dbReference type="PANTHER" id="PTHR31636">
    <property type="entry name" value="OSJNBA0084A10.13 PROTEIN-RELATED"/>
    <property type="match status" value="1"/>
</dbReference>
<reference evidence="3" key="1">
    <citation type="submission" date="2020-06" db="EMBL/GenBank/DDBJ databases">
        <title>WGS assembly of Ceratodon purpureus strain R40.</title>
        <authorList>
            <person name="Carey S.B."/>
            <person name="Jenkins J."/>
            <person name="Shu S."/>
            <person name="Lovell J.T."/>
            <person name="Sreedasyam A."/>
            <person name="Maumus F."/>
            <person name="Tiley G.P."/>
            <person name="Fernandez-Pozo N."/>
            <person name="Barry K."/>
            <person name="Chen C."/>
            <person name="Wang M."/>
            <person name="Lipzen A."/>
            <person name="Daum C."/>
            <person name="Saski C.A."/>
            <person name="Payton A.C."/>
            <person name="Mcbreen J.C."/>
            <person name="Conrad R.E."/>
            <person name="Kollar L.M."/>
            <person name="Olsson S."/>
            <person name="Huttunen S."/>
            <person name="Landis J.B."/>
            <person name="Wickett N.J."/>
            <person name="Johnson M.G."/>
            <person name="Rensing S.A."/>
            <person name="Grimwood J."/>
            <person name="Schmutz J."/>
            <person name="Mcdaniel S.F."/>
        </authorList>
    </citation>
    <scope>NUCLEOTIDE SEQUENCE</scope>
    <source>
        <strain evidence="3">R40</strain>
    </source>
</reference>
<protein>
    <submittedName>
        <fullName evidence="3">Uncharacterized protein</fullName>
    </submittedName>
</protein>
<dbReference type="Proteomes" id="UP000822688">
    <property type="component" value="Chromosome V"/>
</dbReference>
<sequence>MSNCFEVLARSAIVSAKREGCDQLGQGYISPLHNIKLEWSSGMSSPCDVGHDLNPFQFQYMGDGLNGRRGLNQHHQHYHSKQLNQGGAFVSASEVMKETTDVSTESSVVYNAWGSHDGGGTLLENRRINLLKSVEEQWWVDVLASRSMVIPSTLFQQENIACVEFGVPRHQVEDPRCMALTHSEDSAIVKWLSGDGQIHGQSEIQRAQTTGDMDNVMFEQDLLSSNQTQFGQHLGDDLLSSHGLHDLNYRETFSSHLSSSISHPPASCEPKSDSKFLHDHTSLPRAFTFPSPVHDISLNLANHTGVSASMIATPFLNMDEPGGPSVSATAPVVGATRFSPDAFSTAEYYAQYFLFGNSTSEGQLSYRNTNAVHQTSLLVDEGPAVLRGILPTSPSSVHSLCPNMSSFTSAYFHQEIDKLFEERSPLQPVISSLAIADSPSQQILIPPAMSGEYPISPQLSWNLEKMPFQLHQSCQENGSPKVNCAWKADTLQDCVGGAFSPLPSASSFSLSSNHTGLSAYYIGDDRKHEDAKLDTGQMEGGVIPEGGLTIVHLLLRAAEAVDIGNVDMAKAILARLNQHISPNREKSIHRVAHYFCEALVTRIIGVENLTTQLFQNRTLSSIEEFHRINAYVRFCEVSPYPKFAHFTANQAILEVLEGEEAMHVIDFQMGAGLRDNEAVAGNFIFSLHELLDGETSDGLSAVLKSVLDARPRVVTTVEQEANHSSTSFQQRFSEALQYYVFLFDSLTSSLQAGADSSANSGIESYLLAPEIMNIVACDGVSRVERHERLEQWRERMLAAGFSPRPLSDASLFQAEKLVSQISARHGFQVSRDQGGLLLGWQGRPLLAASSWIC</sequence>
<dbReference type="AlphaFoldDB" id="A0A8T0HQJ7"/>
<accession>A0A8T0HQJ7</accession>
<dbReference type="EMBL" id="CM026426">
    <property type="protein sequence ID" value="KAG0572828.1"/>
    <property type="molecule type" value="Genomic_DNA"/>
</dbReference>
<keyword evidence="1" id="KW-0805">Transcription regulation</keyword>
<dbReference type="Pfam" id="PF03514">
    <property type="entry name" value="GRAS"/>
    <property type="match status" value="2"/>
</dbReference>
<evidence type="ECO:0000313" key="4">
    <source>
        <dbReference type="Proteomes" id="UP000822688"/>
    </source>
</evidence>
<name>A0A8T0HQJ7_CERPU</name>
<proteinExistence type="predicted"/>
<dbReference type="InterPro" id="IPR005202">
    <property type="entry name" value="TF_GRAS"/>
</dbReference>
<keyword evidence="4" id="KW-1185">Reference proteome</keyword>
<evidence type="ECO:0000256" key="1">
    <source>
        <dbReference type="ARBA" id="ARBA00023015"/>
    </source>
</evidence>
<evidence type="ECO:0000313" key="3">
    <source>
        <dbReference type="EMBL" id="KAG0572828.1"/>
    </source>
</evidence>
<keyword evidence="2" id="KW-0804">Transcription</keyword>